<evidence type="ECO:0000313" key="2">
    <source>
        <dbReference type="Proteomes" id="UP001054945"/>
    </source>
</evidence>
<gene>
    <name evidence="1" type="ORF">CEXT_346201</name>
</gene>
<evidence type="ECO:0000313" key="1">
    <source>
        <dbReference type="EMBL" id="GIY79687.1"/>
    </source>
</evidence>
<name>A0AAV4WAD8_CAEEX</name>
<organism evidence="1 2">
    <name type="scientific">Caerostris extrusa</name>
    <name type="common">Bark spider</name>
    <name type="synonym">Caerostris bankana</name>
    <dbReference type="NCBI Taxonomy" id="172846"/>
    <lineage>
        <taxon>Eukaryota</taxon>
        <taxon>Metazoa</taxon>
        <taxon>Ecdysozoa</taxon>
        <taxon>Arthropoda</taxon>
        <taxon>Chelicerata</taxon>
        <taxon>Arachnida</taxon>
        <taxon>Araneae</taxon>
        <taxon>Araneomorphae</taxon>
        <taxon>Entelegynae</taxon>
        <taxon>Araneoidea</taxon>
        <taxon>Araneidae</taxon>
        <taxon>Caerostris</taxon>
    </lineage>
</organism>
<comment type="caution">
    <text evidence="1">The sequence shown here is derived from an EMBL/GenBank/DDBJ whole genome shotgun (WGS) entry which is preliminary data.</text>
</comment>
<dbReference type="Proteomes" id="UP001054945">
    <property type="component" value="Unassembled WGS sequence"/>
</dbReference>
<protein>
    <submittedName>
        <fullName evidence="1">Uncharacterized protein</fullName>
    </submittedName>
</protein>
<keyword evidence="2" id="KW-1185">Reference proteome</keyword>
<dbReference type="AlphaFoldDB" id="A0AAV4WAD8"/>
<dbReference type="EMBL" id="BPLR01015921">
    <property type="protein sequence ID" value="GIY79687.1"/>
    <property type="molecule type" value="Genomic_DNA"/>
</dbReference>
<accession>A0AAV4WAD8</accession>
<proteinExistence type="predicted"/>
<sequence length="68" mass="7882">MCDGIEEIAVYEELRRLRFGFSHDNRHVQDLHPIWLHVHLMVSVAASRKVKIPSPTIVSYLWSSLIAL</sequence>
<reference evidence="1 2" key="1">
    <citation type="submission" date="2021-06" db="EMBL/GenBank/DDBJ databases">
        <title>Caerostris extrusa draft genome.</title>
        <authorList>
            <person name="Kono N."/>
            <person name="Arakawa K."/>
        </authorList>
    </citation>
    <scope>NUCLEOTIDE SEQUENCE [LARGE SCALE GENOMIC DNA]</scope>
</reference>